<comment type="caution">
    <text evidence="2">The sequence shown here is derived from an EMBL/GenBank/DDBJ whole genome shotgun (WGS) entry which is preliminary data.</text>
</comment>
<name>A0A917JAQ7_9SPHI</name>
<evidence type="ECO:0000256" key="1">
    <source>
        <dbReference type="SAM" id="Phobius"/>
    </source>
</evidence>
<dbReference type="EMBL" id="BMDO01000006">
    <property type="protein sequence ID" value="GGI51122.1"/>
    <property type="molecule type" value="Genomic_DNA"/>
</dbReference>
<keyword evidence="1" id="KW-1133">Transmembrane helix</keyword>
<feature type="transmembrane region" description="Helical" evidence="1">
    <location>
        <begin position="229"/>
        <end position="245"/>
    </location>
</feature>
<gene>
    <name evidence="2" type="ORF">GCM10011425_23340</name>
</gene>
<feature type="transmembrane region" description="Helical" evidence="1">
    <location>
        <begin position="12"/>
        <end position="37"/>
    </location>
</feature>
<keyword evidence="1" id="KW-0812">Transmembrane</keyword>
<dbReference type="AlphaFoldDB" id="A0A917JAQ7"/>
<feature type="transmembrane region" description="Helical" evidence="1">
    <location>
        <begin position="57"/>
        <end position="74"/>
    </location>
</feature>
<proteinExistence type="predicted"/>
<reference evidence="2" key="2">
    <citation type="submission" date="2020-09" db="EMBL/GenBank/DDBJ databases">
        <authorList>
            <person name="Sun Q."/>
            <person name="Sedlacek I."/>
        </authorList>
    </citation>
    <scope>NUCLEOTIDE SEQUENCE</scope>
    <source>
        <strain evidence="2">CCM 8711</strain>
    </source>
</reference>
<sequence length="340" mass="37766">MAKSYQISKEQIVTRPLAFLAPVGIVFIVMFLLMPVMVTLLSVEGNISNITASDMKGMVIVMPFILACIPFFTYSRRQIIFNAADHTIYRQTIFRRKPLLKFNEAGDIVLKIGMGQSYYLKALADRYGKGYRISSSFSGEKDKDKHEFEEVVLPAIRQMLALQPAANLVYNSKVLFEAGILNYYTEHPQGYILKPGGLLKLLPGLIILGLGACYGWYTVITNPGGDKALAVGTSVGFVFMVFAFTKRLIFDTSARQVIVYYLGLPISRYALANFAGFNIVRKTYNGLYSGTDVRLKFQKPSSHSTTDVTLADFNKTNPIEPFIAETEYVLSKAGSGSAKL</sequence>
<dbReference type="Proteomes" id="UP000662074">
    <property type="component" value="Unassembled WGS sequence"/>
</dbReference>
<protein>
    <submittedName>
        <fullName evidence="2">Uncharacterized protein</fullName>
    </submittedName>
</protein>
<keyword evidence="3" id="KW-1185">Reference proteome</keyword>
<organism evidence="2 3">
    <name type="scientific">Mucilaginibacter galii</name>
    <dbReference type="NCBI Taxonomy" id="2005073"/>
    <lineage>
        <taxon>Bacteria</taxon>
        <taxon>Pseudomonadati</taxon>
        <taxon>Bacteroidota</taxon>
        <taxon>Sphingobacteriia</taxon>
        <taxon>Sphingobacteriales</taxon>
        <taxon>Sphingobacteriaceae</taxon>
        <taxon>Mucilaginibacter</taxon>
    </lineage>
</organism>
<accession>A0A917JAQ7</accession>
<dbReference type="RefSeq" id="WP_188416906.1">
    <property type="nucleotide sequence ID" value="NZ_BMDO01000006.1"/>
</dbReference>
<evidence type="ECO:0000313" key="2">
    <source>
        <dbReference type="EMBL" id="GGI51122.1"/>
    </source>
</evidence>
<reference evidence="2" key="1">
    <citation type="journal article" date="2014" name="Int. J. Syst. Evol. Microbiol.">
        <title>Complete genome sequence of Corynebacterium casei LMG S-19264T (=DSM 44701T), isolated from a smear-ripened cheese.</title>
        <authorList>
            <consortium name="US DOE Joint Genome Institute (JGI-PGF)"/>
            <person name="Walter F."/>
            <person name="Albersmeier A."/>
            <person name="Kalinowski J."/>
            <person name="Ruckert C."/>
        </authorList>
    </citation>
    <scope>NUCLEOTIDE SEQUENCE</scope>
    <source>
        <strain evidence="2">CCM 8711</strain>
    </source>
</reference>
<keyword evidence="1" id="KW-0472">Membrane</keyword>
<feature type="transmembrane region" description="Helical" evidence="1">
    <location>
        <begin position="198"/>
        <end position="217"/>
    </location>
</feature>
<evidence type="ECO:0000313" key="3">
    <source>
        <dbReference type="Proteomes" id="UP000662074"/>
    </source>
</evidence>